<feature type="region of interest" description="Disordered" evidence="1">
    <location>
        <begin position="418"/>
        <end position="467"/>
    </location>
</feature>
<organism evidence="2 3">
    <name type="scientific">Mycena belliarum</name>
    <dbReference type="NCBI Taxonomy" id="1033014"/>
    <lineage>
        <taxon>Eukaryota</taxon>
        <taxon>Fungi</taxon>
        <taxon>Dikarya</taxon>
        <taxon>Basidiomycota</taxon>
        <taxon>Agaricomycotina</taxon>
        <taxon>Agaricomycetes</taxon>
        <taxon>Agaricomycetidae</taxon>
        <taxon>Agaricales</taxon>
        <taxon>Marasmiineae</taxon>
        <taxon>Mycenaceae</taxon>
        <taxon>Mycena</taxon>
    </lineage>
</organism>
<gene>
    <name evidence="2" type="ORF">B0H15DRAFT_957877</name>
</gene>
<name>A0AAD6TRA9_9AGAR</name>
<accession>A0AAD6TRA9</accession>
<evidence type="ECO:0000256" key="1">
    <source>
        <dbReference type="SAM" id="MobiDB-lite"/>
    </source>
</evidence>
<reference evidence="2" key="1">
    <citation type="submission" date="2023-03" db="EMBL/GenBank/DDBJ databases">
        <title>Massive genome expansion in bonnet fungi (Mycena s.s.) driven by repeated elements and novel gene families across ecological guilds.</title>
        <authorList>
            <consortium name="Lawrence Berkeley National Laboratory"/>
            <person name="Harder C.B."/>
            <person name="Miyauchi S."/>
            <person name="Viragh M."/>
            <person name="Kuo A."/>
            <person name="Thoen E."/>
            <person name="Andreopoulos B."/>
            <person name="Lu D."/>
            <person name="Skrede I."/>
            <person name="Drula E."/>
            <person name="Henrissat B."/>
            <person name="Morin E."/>
            <person name="Kohler A."/>
            <person name="Barry K."/>
            <person name="LaButti K."/>
            <person name="Morin E."/>
            <person name="Salamov A."/>
            <person name="Lipzen A."/>
            <person name="Mereny Z."/>
            <person name="Hegedus B."/>
            <person name="Baldrian P."/>
            <person name="Stursova M."/>
            <person name="Weitz H."/>
            <person name="Taylor A."/>
            <person name="Grigoriev I.V."/>
            <person name="Nagy L.G."/>
            <person name="Martin F."/>
            <person name="Kauserud H."/>
        </authorList>
    </citation>
    <scope>NUCLEOTIDE SEQUENCE</scope>
    <source>
        <strain evidence="2">CBHHK173m</strain>
    </source>
</reference>
<evidence type="ECO:0000313" key="3">
    <source>
        <dbReference type="Proteomes" id="UP001222325"/>
    </source>
</evidence>
<feature type="region of interest" description="Disordered" evidence="1">
    <location>
        <begin position="1"/>
        <end position="29"/>
    </location>
</feature>
<feature type="region of interest" description="Disordered" evidence="1">
    <location>
        <begin position="233"/>
        <end position="309"/>
    </location>
</feature>
<feature type="compositionally biased region" description="Low complexity" evidence="1">
    <location>
        <begin position="1"/>
        <end position="28"/>
    </location>
</feature>
<feature type="compositionally biased region" description="Low complexity" evidence="1">
    <location>
        <begin position="259"/>
        <end position="270"/>
    </location>
</feature>
<evidence type="ECO:0000313" key="2">
    <source>
        <dbReference type="EMBL" id="KAJ7070229.1"/>
    </source>
</evidence>
<proteinExistence type="predicted"/>
<dbReference type="EMBL" id="JARJCN010000136">
    <property type="protein sequence ID" value="KAJ7070229.1"/>
    <property type="molecule type" value="Genomic_DNA"/>
</dbReference>
<comment type="caution">
    <text evidence="2">The sequence shown here is derived from an EMBL/GenBank/DDBJ whole genome shotgun (WGS) entry which is preliminary data.</text>
</comment>
<protein>
    <submittedName>
        <fullName evidence="2">Uncharacterized protein</fullName>
    </submittedName>
</protein>
<feature type="region of interest" description="Disordered" evidence="1">
    <location>
        <begin position="331"/>
        <end position="374"/>
    </location>
</feature>
<sequence>MPSTTDSTPSESDSEASSSRGASSSRLSLIERRDMDDHFKTWIVKLHDALPETLRPRRDRMHDDRQITFDIEIIEAATNYLKRLERRKGPHQKSVFLAYTWDMHKGRHRQLRAAVKALRQVVSAGGPDPVGLVDHQIFYEAIHRMAELAPAVGEKPKREVETDPEADEQWRAHIKKHRDARARAAKVAPREAPVVIEPVTTASQAATEEEPVRLRTTWRVAYRPLARPSDKLRVVLTPRPESEEPPVSPSVVERPRQPPVKTRATARAARAPPPPGSEDPSIKARTTSRAARRPSQPTIAQDNALHISDPNRPGCVYISDEPLAAINAQQRARTGVEPRQRHPGARFVREREETRRAHEANLARAKAPRPPPPGLDFGARVVAAQRVDAGAPPQETLLVPPSVLVLEQPHVAGVVADTVTPTSSGAKKISEDAKQNQEKPRACAPEPKTASRSPSPGRDFRPGEYTEPPVILRSDKLKLRGWTLPPLGAQDIRERVEDLSQVMGAGFMGRFRFMIFPYSL</sequence>
<feature type="compositionally biased region" description="Basic and acidic residues" evidence="1">
    <location>
        <begin position="347"/>
        <end position="361"/>
    </location>
</feature>
<feature type="compositionally biased region" description="Basic and acidic residues" evidence="1">
    <location>
        <begin position="428"/>
        <end position="441"/>
    </location>
</feature>
<dbReference type="AlphaFoldDB" id="A0AAD6TRA9"/>
<keyword evidence="3" id="KW-1185">Reference proteome</keyword>
<dbReference type="Proteomes" id="UP001222325">
    <property type="component" value="Unassembled WGS sequence"/>
</dbReference>